<dbReference type="Proteomes" id="UP000507245">
    <property type="component" value="Unassembled WGS sequence"/>
</dbReference>
<protein>
    <submittedName>
        <fullName evidence="1">Uncharacterized protein</fullName>
    </submittedName>
</protein>
<keyword evidence="2" id="KW-1185">Reference proteome</keyword>
<evidence type="ECO:0000313" key="1">
    <source>
        <dbReference type="EMBL" id="CAB4309533.1"/>
    </source>
</evidence>
<reference evidence="2" key="1">
    <citation type="journal article" date="2020" name="Genome Biol.">
        <title>Gamete binning: chromosome-level and haplotype-resolved genome assembly enabled by high-throughput single-cell sequencing of gamete genomes.</title>
        <authorList>
            <person name="Campoy J.A."/>
            <person name="Sun H."/>
            <person name="Goel M."/>
            <person name="Jiao W.-B."/>
            <person name="Folz-Donahue K."/>
            <person name="Wang N."/>
            <person name="Rubio M."/>
            <person name="Liu C."/>
            <person name="Kukat C."/>
            <person name="Ruiz D."/>
            <person name="Huettel B."/>
            <person name="Schneeberger K."/>
        </authorList>
    </citation>
    <scope>NUCLEOTIDE SEQUENCE [LARGE SCALE GENOMIC DNA]</scope>
    <source>
        <strain evidence="2">cv. Rojo Pasion</strain>
    </source>
</reference>
<sequence>MSCLPIGKGFADGFGGWIRALLLVLSPACPMVLMGWKMSSSSVVILPNQLGARGGAVVDLPINKGVANGFGGWMGAVRMICCQLADRQGRCH</sequence>
<dbReference type="AlphaFoldDB" id="A0A6J5XAL7"/>
<organism evidence="1 2">
    <name type="scientific">Prunus armeniaca</name>
    <name type="common">Apricot</name>
    <name type="synonym">Armeniaca vulgaris</name>
    <dbReference type="NCBI Taxonomy" id="36596"/>
    <lineage>
        <taxon>Eukaryota</taxon>
        <taxon>Viridiplantae</taxon>
        <taxon>Streptophyta</taxon>
        <taxon>Embryophyta</taxon>
        <taxon>Tracheophyta</taxon>
        <taxon>Spermatophyta</taxon>
        <taxon>Magnoliopsida</taxon>
        <taxon>eudicotyledons</taxon>
        <taxon>Gunneridae</taxon>
        <taxon>Pentapetalae</taxon>
        <taxon>rosids</taxon>
        <taxon>fabids</taxon>
        <taxon>Rosales</taxon>
        <taxon>Rosaceae</taxon>
        <taxon>Amygdaloideae</taxon>
        <taxon>Amygdaleae</taxon>
        <taxon>Prunus</taxon>
    </lineage>
</organism>
<dbReference type="EMBL" id="CAEKKB010000005">
    <property type="protein sequence ID" value="CAB4309533.1"/>
    <property type="molecule type" value="Genomic_DNA"/>
</dbReference>
<name>A0A6J5XAL7_PRUAR</name>
<accession>A0A6J5XAL7</accession>
<gene>
    <name evidence="1" type="ORF">ORAREDHAP_LOCUS30776</name>
</gene>
<evidence type="ECO:0000313" key="2">
    <source>
        <dbReference type="Proteomes" id="UP000507245"/>
    </source>
</evidence>
<proteinExistence type="predicted"/>